<comment type="caution">
    <text evidence="1">The sequence shown here is derived from an EMBL/GenBank/DDBJ whole genome shotgun (WGS) entry which is preliminary data.</text>
</comment>
<gene>
    <name evidence="1" type="ORF">COV74_05770</name>
</gene>
<evidence type="ECO:0000313" key="2">
    <source>
        <dbReference type="Proteomes" id="UP000230859"/>
    </source>
</evidence>
<reference evidence="1 2" key="1">
    <citation type="submission" date="2017-09" db="EMBL/GenBank/DDBJ databases">
        <title>Depth-based differentiation of microbial function through sediment-hosted aquifers and enrichment of novel symbionts in the deep terrestrial subsurface.</title>
        <authorList>
            <person name="Probst A.J."/>
            <person name="Ladd B."/>
            <person name="Jarett J.K."/>
            <person name="Geller-Mcgrath D.E."/>
            <person name="Sieber C.M."/>
            <person name="Emerson J.B."/>
            <person name="Anantharaman K."/>
            <person name="Thomas B.C."/>
            <person name="Malmstrom R."/>
            <person name="Stieglmeier M."/>
            <person name="Klingl A."/>
            <person name="Woyke T."/>
            <person name="Ryan C.M."/>
            <person name="Banfield J.F."/>
        </authorList>
    </citation>
    <scope>NUCLEOTIDE SEQUENCE [LARGE SCALE GENOMIC DNA]</scope>
    <source>
        <strain evidence="1">CG11_big_fil_rev_8_21_14_0_20_45_26</strain>
    </source>
</reference>
<accession>A0A2H0LP22</accession>
<dbReference type="EMBL" id="PCVY01000049">
    <property type="protein sequence ID" value="PIQ86183.1"/>
    <property type="molecule type" value="Genomic_DNA"/>
</dbReference>
<evidence type="ECO:0000313" key="1">
    <source>
        <dbReference type="EMBL" id="PIQ86183.1"/>
    </source>
</evidence>
<proteinExistence type="predicted"/>
<dbReference type="Proteomes" id="UP000230859">
    <property type="component" value="Unassembled WGS sequence"/>
</dbReference>
<organism evidence="1 2">
    <name type="scientific">Candidatus Abzuiibacterium crystallinum</name>
    <dbReference type="NCBI Taxonomy" id="1974748"/>
    <lineage>
        <taxon>Bacteria</taxon>
        <taxon>Pseudomonadati</taxon>
        <taxon>Candidatus Omnitrophota</taxon>
        <taxon>Candidatus Abzuiibacterium</taxon>
    </lineage>
</organism>
<sequence>MDEETKIFADYLGNSENEYGPDSKTQQVKKIIVAQLENDKSRVYFQRQLEVLYEKKFFHWVTGRAIKELKEEGRITVDYYPIQVRSHRDYIKIITHKKNRYYRTRAKQIASLVEMYSNPSITSDTGFVAEELFKVAYAEHQFSLIATHTNKLRGKQWVKTNHDVDFIVEKKGKFFGCEVKNTLGYIDREDMDIKIELCQFLGIMPIFIVRYSPTVWNNEVFENGGLVQVFETQIFSPGKAELVGRLKNELELPVLVSRRIPDSIMDRLDRVLETRVFKV</sequence>
<dbReference type="AlphaFoldDB" id="A0A2H0LP22"/>
<protein>
    <submittedName>
        <fullName evidence="1">Uncharacterized protein</fullName>
    </submittedName>
</protein>
<name>A0A2H0LP22_9BACT</name>